<evidence type="ECO:0000313" key="2">
    <source>
        <dbReference type="Proteomes" id="UP001595907"/>
    </source>
</evidence>
<protein>
    <submittedName>
        <fullName evidence="1">Uncharacterized protein</fullName>
    </submittedName>
</protein>
<gene>
    <name evidence="1" type="ORF">ACFOWM_03350</name>
</gene>
<keyword evidence="2" id="KW-1185">Reference proteome</keyword>
<evidence type="ECO:0000313" key="1">
    <source>
        <dbReference type="EMBL" id="MFC4261899.1"/>
    </source>
</evidence>
<proteinExistence type="predicted"/>
<dbReference type="Proteomes" id="UP001595907">
    <property type="component" value="Unassembled WGS sequence"/>
</dbReference>
<reference evidence="2" key="1">
    <citation type="journal article" date="2019" name="Int. J. Syst. Evol. Microbiol.">
        <title>The Global Catalogue of Microorganisms (GCM) 10K type strain sequencing project: providing services to taxonomists for standard genome sequencing and annotation.</title>
        <authorList>
            <consortium name="The Broad Institute Genomics Platform"/>
            <consortium name="The Broad Institute Genome Sequencing Center for Infectious Disease"/>
            <person name="Wu L."/>
            <person name="Ma J."/>
        </authorList>
    </citation>
    <scope>NUCLEOTIDE SEQUENCE [LARGE SCALE GENOMIC DNA]</scope>
    <source>
        <strain evidence="2">CECT 8289</strain>
    </source>
</reference>
<comment type="caution">
    <text evidence="1">The sequence shown here is derived from an EMBL/GenBank/DDBJ whole genome shotgun (WGS) entry which is preliminary data.</text>
</comment>
<dbReference type="EMBL" id="JBHSCZ010000001">
    <property type="protein sequence ID" value="MFC4261899.1"/>
    <property type="molecule type" value="Genomic_DNA"/>
</dbReference>
<name>A0ABV8QSL8_9BACT</name>
<accession>A0ABV8QSL8</accession>
<dbReference type="RefSeq" id="WP_379707034.1">
    <property type="nucleotide sequence ID" value="NZ_JBHSCZ010000001.1"/>
</dbReference>
<organism evidence="1 2">
    <name type="scientific">Ferruginibacter yonginensis</name>
    <dbReference type="NCBI Taxonomy" id="1310416"/>
    <lineage>
        <taxon>Bacteria</taxon>
        <taxon>Pseudomonadati</taxon>
        <taxon>Bacteroidota</taxon>
        <taxon>Chitinophagia</taxon>
        <taxon>Chitinophagales</taxon>
        <taxon>Chitinophagaceae</taxon>
        <taxon>Ferruginibacter</taxon>
    </lineage>
</organism>
<sequence>MNVIYESEYIRADGKKFYLFIFQLQGLVNVHICDVVDNRPQIANILHNYITTINSNNLGALVNEAENFARNLV</sequence>